<evidence type="ECO:0000256" key="1">
    <source>
        <dbReference type="SAM" id="Coils"/>
    </source>
</evidence>
<keyword evidence="1" id="KW-0175">Coiled coil</keyword>
<dbReference type="RefSeq" id="WP_210119153.1">
    <property type="nucleotide sequence ID" value="NZ_CP054142.1"/>
</dbReference>
<accession>A0A975F4W9</accession>
<keyword evidence="4" id="KW-1185">Reference proteome</keyword>
<gene>
    <name evidence="3" type="ORF">HRQ91_08555</name>
</gene>
<sequence length="298" mass="34067">MVNVKKYVSAALGAFVLFAALPLCAQKVSTAAARQAVSQGLEAYRAKDWESAVFLLRRAVSLYENSDPDTLYILIMAEMYSRDYSGALSDIETFLDAHKNSLYIPYVNYQRGRALYHLGEYEASVMVLSDFCHENPENEMYSSALFWLAESFYVACRYDTARGLYERIITDFSEDPRAAEAQYRIEVIDQRLREEKLLYLLKKTGEEYLAAKESYEKNIKEYQAEGLAGLQRRLRSEQDKNAALLAEVEDLKRRNNELQNDVDELNTLSSSSKENPGILILKEKAVEIENLINPKNGR</sequence>
<feature type="coiled-coil region" evidence="1">
    <location>
        <begin position="205"/>
        <end position="275"/>
    </location>
</feature>
<dbReference type="InterPro" id="IPR019734">
    <property type="entry name" value="TPR_rpt"/>
</dbReference>
<dbReference type="Proteomes" id="UP000671908">
    <property type="component" value="Chromosome"/>
</dbReference>
<evidence type="ECO:0000256" key="2">
    <source>
        <dbReference type="SAM" id="SignalP"/>
    </source>
</evidence>
<dbReference type="Pfam" id="PF13174">
    <property type="entry name" value="TPR_6"/>
    <property type="match status" value="1"/>
</dbReference>
<dbReference type="AlphaFoldDB" id="A0A975F4W9"/>
<name>A0A975F4W9_9SPIR</name>
<dbReference type="InterPro" id="IPR011990">
    <property type="entry name" value="TPR-like_helical_dom_sf"/>
</dbReference>
<dbReference type="Gene3D" id="1.25.40.10">
    <property type="entry name" value="Tetratricopeptide repeat domain"/>
    <property type="match status" value="2"/>
</dbReference>
<proteinExistence type="predicted"/>
<keyword evidence="2" id="KW-0732">Signal</keyword>
<evidence type="ECO:0000313" key="4">
    <source>
        <dbReference type="Proteomes" id="UP000671908"/>
    </source>
</evidence>
<feature type="chain" id="PRO_5037745241" evidence="2">
    <location>
        <begin position="26"/>
        <end position="298"/>
    </location>
</feature>
<dbReference type="EMBL" id="CP054142">
    <property type="protein sequence ID" value="QTQ14501.1"/>
    <property type="molecule type" value="Genomic_DNA"/>
</dbReference>
<organism evidence="3 4">
    <name type="scientific">Treponema parvum</name>
    <dbReference type="NCBI Taxonomy" id="138851"/>
    <lineage>
        <taxon>Bacteria</taxon>
        <taxon>Pseudomonadati</taxon>
        <taxon>Spirochaetota</taxon>
        <taxon>Spirochaetia</taxon>
        <taxon>Spirochaetales</taxon>
        <taxon>Treponemataceae</taxon>
        <taxon>Treponema</taxon>
    </lineage>
</organism>
<dbReference type="SUPFAM" id="SSF48452">
    <property type="entry name" value="TPR-like"/>
    <property type="match status" value="1"/>
</dbReference>
<reference evidence="3 4" key="1">
    <citation type="journal article" date="2021" name="Microbiol. Resour. Announc.">
        <title>Complete Genome Sequences of Three Human Oral Treponema parvum Isolates.</title>
        <authorList>
            <person name="Zeng H."/>
            <person name="Watt R.M."/>
        </authorList>
    </citation>
    <scope>NUCLEOTIDE SEQUENCE [LARGE SCALE GENOMIC DNA]</scope>
    <source>
        <strain evidence="3 4">ATCC 700770</strain>
    </source>
</reference>
<feature type="signal peptide" evidence="2">
    <location>
        <begin position="1"/>
        <end position="25"/>
    </location>
</feature>
<evidence type="ECO:0000313" key="3">
    <source>
        <dbReference type="EMBL" id="QTQ14501.1"/>
    </source>
</evidence>
<dbReference type="KEGG" id="tpav:HRQ91_08555"/>
<protein>
    <submittedName>
        <fullName evidence="3">Tetratricopeptide repeat protein</fullName>
    </submittedName>
</protein>